<gene>
    <name evidence="2" type="ORF">VL15_15145</name>
</gene>
<name>A0A0J5WYY9_BURCE</name>
<dbReference type="Gene3D" id="3.30.450.20">
    <property type="entry name" value="PAS domain"/>
    <property type="match status" value="1"/>
</dbReference>
<dbReference type="InterPro" id="IPR000014">
    <property type="entry name" value="PAS"/>
</dbReference>
<sequence length="318" mass="34516">MNAKTVFAGFRNYFGTSTPNWRFSSIDRVLTLSSADEEVVRPITVQLSRLQVERIRCLTGAMSIVTLNAPILSEHVDLYLIGKKVRAGEWAGIAASLWDPESVASIAMRAMAFSEGVVSETNAILVVLDRAGTIHRFNRRAEEYTGYREEDVIGGNAQDLFMSAAAANESRSNITSFFELGHVRDVQRVINTAYGARPFLFRNRFVHSVQDGAPELIMCSGAELKGEAVIGGAPVRDDVGPAVNESYLRAVLARIADWAALTNGAAALLASVEAGPIDRRIVMQAERLAVRAVQDAYDLHTAVSAGISNDGRTSNRTV</sequence>
<dbReference type="PATRIC" id="fig|292.27.peg.2963"/>
<reference evidence="2 3" key="1">
    <citation type="submission" date="2015-05" db="EMBL/GenBank/DDBJ databases">
        <title>Draft genome of Burkholderia cepacia LK29.</title>
        <authorList>
            <person name="Chan X.Y."/>
        </authorList>
    </citation>
    <scope>NUCLEOTIDE SEQUENCE [LARGE SCALE GENOMIC DNA]</scope>
    <source>
        <strain evidence="2 3">LK29</strain>
    </source>
</reference>
<dbReference type="AlphaFoldDB" id="A0A0J5WYY9"/>
<dbReference type="Proteomes" id="UP000036338">
    <property type="component" value="Unassembled WGS sequence"/>
</dbReference>
<dbReference type="SMART" id="SM00091">
    <property type="entry name" value="PAS"/>
    <property type="match status" value="1"/>
</dbReference>
<comment type="caution">
    <text evidence="2">The sequence shown here is derived from an EMBL/GenBank/DDBJ whole genome shotgun (WGS) entry which is preliminary data.</text>
</comment>
<dbReference type="EMBL" id="LDWR01000024">
    <property type="protein sequence ID" value="KML57053.1"/>
    <property type="molecule type" value="Genomic_DNA"/>
</dbReference>
<protein>
    <recommendedName>
        <fullName evidence="1">PAS domain-containing protein</fullName>
    </recommendedName>
</protein>
<evidence type="ECO:0000259" key="1">
    <source>
        <dbReference type="PROSITE" id="PS50112"/>
    </source>
</evidence>
<dbReference type="RefSeq" id="WP_048246436.1">
    <property type="nucleotide sequence ID" value="NZ_LDWR01000024.1"/>
</dbReference>
<dbReference type="PROSITE" id="PS50112">
    <property type="entry name" value="PAS"/>
    <property type="match status" value="1"/>
</dbReference>
<evidence type="ECO:0000313" key="2">
    <source>
        <dbReference type="EMBL" id="KML57053.1"/>
    </source>
</evidence>
<dbReference type="InterPro" id="IPR035965">
    <property type="entry name" value="PAS-like_dom_sf"/>
</dbReference>
<organism evidence="2 3">
    <name type="scientific">Burkholderia cepacia</name>
    <name type="common">Pseudomonas cepacia</name>
    <dbReference type="NCBI Taxonomy" id="292"/>
    <lineage>
        <taxon>Bacteria</taxon>
        <taxon>Pseudomonadati</taxon>
        <taxon>Pseudomonadota</taxon>
        <taxon>Betaproteobacteria</taxon>
        <taxon>Burkholderiales</taxon>
        <taxon>Burkholderiaceae</taxon>
        <taxon>Burkholderia</taxon>
        <taxon>Burkholderia cepacia complex</taxon>
    </lineage>
</organism>
<dbReference type="SUPFAM" id="SSF55785">
    <property type="entry name" value="PYP-like sensor domain (PAS domain)"/>
    <property type="match status" value="1"/>
</dbReference>
<proteinExistence type="predicted"/>
<dbReference type="NCBIfam" id="TIGR00229">
    <property type="entry name" value="sensory_box"/>
    <property type="match status" value="1"/>
</dbReference>
<dbReference type="CDD" id="cd00130">
    <property type="entry name" value="PAS"/>
    <property type="match status" value="1"/>
</dbReference>
<feature type="domain" description="PAS" evidence="1">
    <location>
        <begin position="117"/>
        <end position="154"/>
    </location>
</feature>
<evidence type="ECO:0000313" key="3">
    <source>
        <dbReference type="Proteomes" id="UP000036338"/>
    </source>
</evidence>
<accession>A0A0J5WYY9</accession>